<sequence>MTRPRRNTAAAAVKVDTAETVQAVKEESGVCAAGEKGAVSAAGQKKSACVAEEKYTTHEAGRTVVVEFAGKQIMAKDVLQKAEEAYLAAHKDVEIKTLELYISPEQNAAYYVVNGEASEDFVVQL</sequence>
<dbReference type="Proteomes" id="UP000669239">
    <property type="component" value="Unassembled WGS sequence"/>
</dbReference>
<gene>
    <name evidence="1" type="ORF">G5B36_21570</name>
</gene>
<dbReference type="RefSeq" id="WP_165641381.1">
    <property type="nucleotide sequence ID" value="NZ_BAABZL010000001.1"/>
</dbReference>
<dbReference type="GeneID" id="97209165"/>
<dbReference type="InterPro" id="IPR046313">
    <property type="entry name" value="DUF6465"/>
</dbReference>
<accession>A0ABX2HT93</accession>
<comment type="caution">
    <text evidence="1">The sequence shown here is derived from an EMBL/GenBank/DDBJ whole genome shotgun (WGS) entry which is preliminary data.</text>
</comment>
<name>A0ABX2HT93_9FIRM</name>
<organism evidence="1 2">
    <name type="scientific">Enterocloster aldenensis</name>
    <dbReference type="NCBI Taxonomy" id="358742"/>
    <lineage>
        <taxon>Bacteria</taxon>
        <taxon>Bacillati</taxon>
        <taxon>Bacillota</taxon>
        <taxon>Clostridia</taxon>
        <taxon>Lachnospirales</taxon>
        <taxon>Lachnospiraceae</taxon>
        <taxon>Enterocloster</taxon>
    </lineage>
</organism>
<reference evidence="1 2" key="1">
    <citation type="journal article" date="2020" name="Cell Host Microbe">
        <title>Functional and Genomic Variation between Human-Derived Isolates of Lachnospiraceae Reveals Inter- and Intra-Species Diversity.</title>
        <authorList>
            <person name="Sorbara M.T."/>
            <person name="Littmann E.R."/>
            <person name="Fontana E."/>
            <person name="Moody T.U."/>
            <person name="Kohout C.E."/>
            <person name="Gjonbalaj M."/>
            <person name="Eaton V."/>
            <person name="Seok R."/>
            <person name="Leiner I.M."/>
            <person name="Pamer E.G."/>
        </authorList>
    </citation>
    <scope>NUCLEOTIDE SEQUENCE [LARGE SCALE GENOMIC DNA]</scope>
    <source>
        <strain evidence="1 2">MSK.1.17</strain>
    </source>
</reference>
<evidence type="ECO:0000313" key="2">
    <source>
        <dbReference type="Proteomes" id="UP000669239"/>
    </source>
</evidence>
<evidence type="ECO:0000313" key="1">
    <source>
        <dbReference type="EMBL" id="NSJ51278.1"/>
    </source>
</evidence>
<proteinExistence type="predicted"/>
<protein>
    <submittedName>
        <fullName evidence="1">Uncharacterized protein</fullName>
    </submittedName>
</protein>
<dbReference type="Pfam" id="PF20069">
    <property type="entry name" value="DUF6465"/>
    <property type="match status" value="1"/>
</dbReference>
<keyword evidence="2" id="KW-1185">Reference proteome</keyword>
<dbReference type="EMBL" id="JAAITT010000038">
    <property type="protein sequence ID" value="NSJ51278.1"/>
    <property type="molecule type" value="Genomic_DNA"/>
</dbReference>